<keyword evidence="1" id="KW-0812">Transmembrane</keyword>
<evidence type="ECO:0000313" key="4">
    <source>
        <dbReference type="Proteomes" id="UP000321533"/>
    </source>
</evidence>
<proteinExistence type="predicted"/>
<gene>
    <name evidence="3" type="ORF">FRZ67_10710</name>
</gene>
<dbReference type="KEGG" id="pgin:FRZ67_10710"/>
<dbReference type="SUPFAM" id="SSF53474">
    <property type="entry name" value="alpha/beta-Hydrolases"/>
    <property type="match status" value="1"/>
</dbReference>
<dbReference type="PANTHER" id="PTHR43358">
    <property type="entry name" value="ALPHA/BETA-HYDROLASE"/>
    <property type="match status" value="1"/>
</dbReference>
<dbReference type="InterPro" id="IPR052920">
    <property type="entry name" value="DNA-binding_regulatory"/>
</dbReference>
<dbReference type="PANTHER" id="PTHR43358:SF4">
    <property type="entry name" value="ALPHA_BETA HYDROLASE FOLD-1 DOMAIN-CONTAINING PROTEIN"/>
    <property type="match status" value="1"/>
</dbReference>
<sequence length="328" mass="36789">MFRYYFKDQTPFMKLLLKKTAYILLFIFIFFNIVCAVQAYHFTRFVDNAPRQNPAEMGLFIKVGAVLFGTPVPKSKVVDSLHIPHSTVKIITEDGLQLAAWSTLHNNAVAAKGTIIMFHGHGSCRSGLTKEAEAFYGLGWNILTVDFRDHGESEGTTCSVGYNEAKDVKAAYDYAVANGAKNIVLYGISMGAATITKAMHDYSAIQPKKIILEMPFGTMHDAAEGFVRVMNLPDEPLGTFLAFWGGTDLGIWAFSNKPVEYVKDIHCKTLLQWGQEDFRVTQEETNTIYNNLGTKEKKLVVYANSGHQSLCKNEHDKWMQNITTFLNE</sequence>
<dbReference type="Proteomes" id="UP000321533">
    <property type="component" value="Chromosome"/>
</dbReference>
<keyword evidence="1" id="KW-1133">Transmembrane helix</keyword>
<dbReference type="EMBL" id="CP042435">
    <property type="protein sequence ID" value="QEC67742.1"/>
    <property type="molecule type" value="Genomic_DNA"/>
</dbReference>
<dbReference type="InterPro" id="IPR029058">
    <property type="entry name" value="AB_hydrolase_fold"/>
</dbReference>
<reference evidence="3 4" key="1">
    <citation type="journal article" date="2016" name="Int. J. Syst. Evol. Microbiol.">
        <title>Panacibacter ginsenosidivorans gen. nov., sp. nov., with ginsenoside converting activity isolated from soil of a ginseng field.</title>
        <authorList>
            <person name="Siddiqi M.Z."/>
            <person name="Muhammad Shafi S."/>
            <person name="Choi K.D."/>
            <person name="Im W.T."/>
        </authorList>
    </citation>
    <scope>NUCLEOTIDE SEQUENCE [LARGE SCALE GENOMIC DNA]</scope>
    <source>
        <strain evidence="3 4">Gsoil1550</strain>
    </source>
</reference>
<evidence type="ECO:0000256" key="1">
    <source>
        <dbReference type="SAM" id="Phobius"/>
    </source>
</evidence>
<keyword evidence="1" id="KW-0472">Membrane</keyword>
<dbReference type="Gene3D" id="3.40.50.1820">
    <property type="entry name" value="alpha/beta hydrolase"/>
    <property type="match status" value="1"/>
</dbReference>
<name>A0A5B8V8S6_9BACT</name>
<feature type="transmembrane region" description="Helical" evidence="1">
    <location>
        <begin position="21"/>
        <end position="42"/>
    </location>
</feature>
<dbReference type="AlphaFoldDB" id="A0A5B8V8S6"/>
<organism evidence="3 4">
    <name type="scientific">Panacibacter ginsenosidivorans</name>
    <dbReference type="NCBI Taxonomy" id="1813871"/>
    <lineage>
        <taxon>Bacteria</taxon>
        <taxon>Pseudomonadati</taxon>
        <taxon>Bacteroidota</taxon>
        <taxon>Chitinophagia</taxon>
        <taxon>Chitinophagales</taxon>
        <taxon>Chitinophagaceae</taxon>
        <taxon>Panacibacter</taxon>
    </lineage>
</organism>
<accession>A0A5B8V8S6</accession>
<evidence type="ECO:0000313" key="3">
    <source>
        <dbReference type="EMBL" id="QEC67742.1"/>
    </source>
</evidence>
<dbReference type="InterPro" id="IPR022742">
    <property type="entry name" value="Hydrolase_4"/>
</dbReference>
<feature type="domain" description="Serine aminopeptidase S33" evidence="2">
    <location>
        <begin position="111"/>
        <end position="227"/>
    </location>
</feature>
<protein>
    <submittedName>
        <fullName evidence="3">Lysophospholipase</fullName>
    </submittedName>
</protein>
<dbReference type="Pfam" id="PF12146">
    <property type="entry name" value="Hydrolase_4"/>
    <property type="match status" value="1"/>
</dbReference>
<evidence type="ECO:0000259" key="2">
    <source>
        <dbReference type="Pfam" id="PF12146"/>
    </source>
</evidence>
<keyword evidence="4" id="KW-1185">Reference proteome</keyword>